<dbReference type="GO" id="GO:0140662">
    <property type="term" value="F:ATP-dependent protein folding chaperone"/>
    <property type="evidence" value="ECO:0007669"/>
    <property type="project" value="InterPro"/>
</dbReference>
<dbReference type="FunCoup" id="F0VPP6">
    <property type="interactions" value="108"/>
</dbReference>
<feature type="compositionally biased region" description="Low complexity" evidence="3">
    <location>
        <begin position="532"/>
        <end position="557"/>
    </location>
</feature>
<feature type="region of interest" description="Disordered" evidence="3">
    <location>
        <begin position="792"/>
        <end position="842"/>
    </location>
</feature>
<dbReference type="PANTHER" id="PTHR45639:SF4">
    <property type="entry name" value="HSC70CB, ISOFORM G"/>
    <property type="match status" value="1"/>
</dbReference>
<dbReference type="GeneID" id="13441124"/>
<feature type="compositionally biased region" description="Low complexity" evidence="3">
    <location>
        <begin position="819"/>
        <end position="836"/>
    </location>
</feature>
<keyword evidence="2" id="KW-0067">ATP-binding</keyword>
<dbReference type="EMBL" id="FR823393">
    <property type="protein sequence ID" value="CBZ55693.1"/>
    <property type="molecule type" value="Genomic_DNA"/>
</dbReference>
<dbReference type="InterPro" id="IPR029048">
    <property type="entry name" value="HSP70_C_sf"/>
</dbReference>
<organism evidence="4 5">
    <name type="scientific">Neospora caninum (strain Liverpool)</name>
    <dbReference type="NCBI Taxonomy" id="572307"/>
    <lineage>
        <taxon>Eukaryota</taxon>
        <taxon>Sar</taxon>
        <taxon>Alveolata</taxon>
        <taxon>Apicomplexa</taxon>
        <taxon>Conoidasida</taxon>
        <taxon>Coccidia</taxon>
        <taxon>Eucoccidiorida</taxon>
        <taxon>Eimeriorina</taxon>
        <taxon>Sarcocystidae</taxon>
        <taxon>Neospora</taxon>
    </lineage>
</organism>
<dbReference type="Pfam" id="PF00012">
    <property type="entry name" value="HSP70"/>
    <property type="match status" value="2"/>
</dbReference>
<evidence type="ECO:0000256" key="3">
    <source>
        <dbReference type="SAM" id="MobiDB-lite"/>
    </source>
</evidence>
<evidence type="ECO:0000256" key="1">
    <source>
        <dbReference type="ARBA" id="ARBA00022741"/>
    </source>
</evidence>
<dbReference type="InterPro" id="IPR013126">
    <property type="entry name" value="Hsp_70_fam"/>
</dbReference>
<name>F0VPP6_NEOCL</name>
<dbReference type="Gene3D" id="3.30.420.40">
    <property type="match status" value="2"/>
</dbReference>
<dbReference type="GO" id="GO:0005829">
    <property type="term" value="C:cytosol"/>
    <property type="evidence" value="ECO:0007669"/>
    <property type="project" value="TreeGrafter"/>
</dbReference>
<dbReference type="OMA" id="KEYECIE"/>
<dbReference type="GO" id="GO:0005634">
    <property type="term" value="C:nucleus"/>
    <property type="evidence" value="ECO:0007669"/>
    <property type="project" value="TreeGrafter"/>
</dbReference>
<dbReference type="FunFam" id="3.90.640.10:FF:000004">
    <property type="entry name" value="Heat shock 70 kDa protein 4"/>
    <property type="match status" value="1"/>
</dbReference>
<dbReference type="Gene3D" id="2.60.34.10">
    <property type="entry name" value="Substrate Binding Domain Of DNAk, Chain A, domain 1"/>
    <property type="match status" value="1"/>
</dbReference>
<evidence type="ECO:0000313" key="5">
    <source>
        <dbReference type="Proteomes" id="UP000007494"/>
    </source>
</evidence>
<feature type="compositionally biased region" description="Pro residues" evidence="3">
    <location>
        <begin position="794"/>
        <end position="803"/>
    </location>
</feature>
<dbReference type="SUPFAM" id="SSF53067">
    <property type="entry name" value="Actin-like ATPase domain"/>
    <property type="match status" value="2"/>
</dbReference>
<dbReference type="Gene3D" id="1.20.1270.10">
    <property type="match status" value="1"/>
</dbReference>
<dbReference type="PROSITE" id="PS01036">
    <property type="entry name" value="HSP70_3"/>
    <property type="match status" value="1"/>
</dbReference>
<proteinExistence type="predicted"/>
<dbReference type="AlphaFoldDB" id="F0VPP6"/>
<evidence type="ECO:0008006" key="6">
    <source>
        <dbReference type="Google" id="ProtNLM"/>
    </source>
</evidence>
<dbReference type="SUPFAM" id="SSF100934">
    <property type="entry name" value="Heat shock protein 70kD (HSP70), C-terminal subdomain"/>
    <property type="match status" value="1"/>
</dbReference>
<keyword evidence="1" id="KW-0547">Nucleotide-binding</keyword>
<reference evidence="5" key="1">
    <citation type="journal article" date="2012" name="PLoS Pathog.">
        <title>Comparative genomics of the apicomplexan parasites Toxoplasma gondii and Neospora caninum: Coccidia differing in host range and transmission strategy.</title>
        <authorList>
            <person name="Reid A.J."/>
            <person name="Vermont S.J."/>
            <person name="Cotton J.A."/>
            <person name="Harris D."/>
            <person name="Hill-Cawthorne G.A."/>
            <person name="Konen-Waisman S."/>
            <person name="Latham S.M."/>
            <person name="Mourier T."/>
            <person name="Norton R."/>
            <person name="Quail M.A."/>
            <person name="Sanders M."/>
            <person name="Shanmugam D."/>
            <person name="Sohal A."/>
            <person name="Wasmuth J.D."/>
            <person name="Brunk B."/>
            <person name="Grigg M.E."/>
            <person name="Howard J.C."/>
            <person name="Parkinson J."/>
            <person name="Roos D.S."/>
            <person name="Trees A.J."/>
            <person name="Berriman M."/>
            <person name="Pain A."/>
            <person name="Wastling J.M."/>
        </authorList>
    </citation>
    <scope>NUCLEOTIDE SEQUENCE [LARGE SCALE GENOMIC DNA]</scope>
    <source>
        <strain evidence="5">Liverpool</strain>
    </source>
</reference>
<keyword evidence="5" id="KW-1185">Reference proteome</keyword>
<dbReference type="PANTHER" id="PTHR45639">
    <property type="entry name" value="HSC70CB, ISOFORM G-RELATED"/>
    <property type="match status" value="1"/>
</dbReference>
<feature type="region of interest" description="Disordered" evidence="3">
    <location>
        <begin position="532"/>
        <end position="559"/>
    </location>
</feature>
<dbReference type="eggNOG" id="KOG0103">
    <property type="taxonomic scope" value="Eukaryota"/>
</dbReference>
<sequence length="842" mass="92565">MAVIGIDLGSLNSVMATVQRGTVSVVTTELSDRVTPSLVGFTEDRRLMGDHALAQVKSNAKNTCRYFKNILGEVFEPTSSHLKKEMDLSLNNMVSLSPNNVMGYRVQYRGKEAQFSAERVAAAFLTKLRQVAEGSLQKPVSEVVIACPPWFRDANRSALLDAAQIAGLKCLRIISDMAATCLDYGMYRRHHFAADRPHIVAFVGVGHSSTSACIAAFWADRLRILAEVSDCELGGRDMDYEIMNYFASAFEKKTKMNPLTNLKARLKLEDQANKAKKILSANSETSFHVECLMEDEDCSGLLTRDVFEELCSKSLVPRMETLLQSVIAKSGLKKEDLTSVEIVGGGTRIPWVQRCISNSFGLELSRTLAADETVARGCALQAAMASASFKVKEYGFGERTLYPICLTWTDGDSPVAVQPLSSSGYPLQETDAGVETLQHQTPSGEPCILIPAGSDTNTIRKITFLRNGPFTLKAQYADLPAGAPWAQLDACHVSLTPAAEPQEIQIFVHLNFFGLLRFARVCVKQRREEVVAETPEGAAAPAEDAAQGTDEAAPAEAPKAEVRAVVKTVKIDVPYQVQEAPSRPTTLQLREFREDELNMDNEDRLTREKMDRLNELESYLYTLRDDIGGKMRDFATAEERSRIEAQLETTQQWVDDALMDISAVAKSAVVAKLQELQEVGGKVSHRFEEYSGRHEAEQLLLAAVSESRLAAQSHDEAYAHIPVEEKRKVIDMANETEAWLSDMSLIRRVSFSPLQMAKQSGLALHADPIVTVLDMHRKREALLHFSQKVFSAPRPKPAAPAAPEPAGAQEDVNMNAEGEQAVPNAENAEAPGEAQPHQQPAA</sequence>
<dbReference type="GO" id="GO:0005524">
    <property type="term" value="F:ATP binding"/>
    <property type="evidence" value="ECO:0007669"/>
    <property type="project" value="UniProtKB-KW"/>
</dbReference>
<dbReference type="Proteomes" id="UP000007494">
    <property type="component" value="Chromosome XII"/>
</dbReference>
<dbReference type="InParanoid" id="F0VPP6"/>
<dbReference type="OrthoDB" id="434160at2759"/>
<dbReference type="RefSeq" id="XP_003885719.1">
    <property type="nucleotide sequence ID" value="XM_003885670.1"/>
</dbReference>
<dbReference type="CDD" id="cd11732">
    <property type="entry name" value="ASKHA_NBD_HSP70_HSP105-110-like"/>
    <property type="match status" value="1"/>
</dbReference>
<dbReference type="Gene3D" id="3.30.30.30">
    <property type="match status" value="1"/>
</dbReference>
<dbReference type="InterPro" id="IPR043129">
    <property type="entry name" value="ATPase_NBD"/>
</dbReference>
<dbReference type="Gene3D" id="3.90.640.10">
    <property type="entry name" value="Actin, Chain A, domain 4"/>
    <property type="match status" value="1"/>
</dbReference>
<accession>F0VPP6</accession>
<dbReference type="InterPro" id="IPR018181">
    <property type="entry name" value="Heat_shock_70_CS"/>
</dbReference>
<evidence type="ECO:0000313" key="4">
    <source>
        <dbReference type="EMBL" id="CBZ55693.1"/>
    </source>
</evidence>
<protein>
    <recommendedName>
        <fullName evidence="6">DnaK family protein</fullName>
    </recommendedName>
</protein>
<evidence type="ECO:0000256" key="2">
    <source>
        <dbReference type="ARBA" id="ARBA00022840"/>
    </source>
</evidence>
<dbReference type="VEuPathDB" id="ToxoDB:NCLIV_061170"/>
<dbReference type="PRINTS" id="PR00301">
    <property type="entry name" value="HEATSHOCK70"/>
</dbReference>
<dbReference type="InterPro" id="IPR029047">
    <property type="entry name" value="HSP70_peptide-bd_sf"/>
</dbReference>
<gene>
    <name evidence="4" type="ORF">NCLIV_061170</name>
</gene>